<gene>
    <name evidence="1" type="ORF">ROA7450_00995</name>
</gene>
<accession>A0A1X6YNA5</accession>
<dbReference type="PANTHER" id="PTHR30528">
    <property type="entry name" value="CYTOPLASMIC PROTEIN"/>
    <property type="match status" value="1"/>
</dbReference>
<protein>
    <recommendedName>
        <fullName evidence="3">Winged helix DNA-binding domain-containing protein</fullName>
    </recommendedName>
</protein>
<evidence type="ECO:0008006" key="3">
    <source>
        <dbReference type="Google" id="ProtNLM"/>
    </source>
</evidence>
<dbReference type="EMBL" id="FWFX01000002">
    <property type="protein sequence ID" value="SLN24517.1"/>
    <property type="molecule type" value="Genomic_DNA"/>
</dbReference>
<sequence>MTARLRIPNKQARHLWLWTNGLAGTPVGPLDVMGIVRDLGFVQIDTIRNITRAHNHIIWSRNQNYREGMLWDLLAKRELFEHFTHDASLIPMDFLPVWQRQFRRLGAKVAQSDWYQSGLGQSEIQSIRKRIEREGALSTHAFETKVDRREMWARPPHKKALDQMWYAGELATCYRENFVKFYNLAERVFAPLPEDVGCDADHILSLCNHAIDRLSIASTGEVQRFWEAMSAQEAKAWALQQSLVPALVQGADGQYRETWAAQDIETRLENLPTPTIRLRILNPFDPAIRDRNRLERLFGFAYRNEMFVPKSKRQWGYYVYPLLEGGRFVGRIELKADRAQNWMRVIGFWPEAGVSWGAARLDKLDAELRRFARLASISEIDWAVPRPKQKGQVSCA</sequence>
<evidence type="ECO:0000313" key="2">
    <source>
        <dbReference type="Proteomes" id="UP000193061"/>
    </source>
</evidence>
<dbReference type="PANTHER" id="PTHR30528:SF0">
    <property type="entry name" value="CYTOPLASMIC PROTEIN"/>
    <property type="match status" value="1"/>
</dbReference>
<dbReference type="OrthoDB" id="9787207at2"/>
<name>A0A1X6YNA5_9RHOB</name>
<dbReference type="AlphaFoldDB" id="A0A1X6YNA5"/>
<reference evidence="1 2" key="1">
    <citation type="submission" date="2017-03" db="EMBL/GenBank/DDBJ databases">
        <authorList>
            <person name="Afonso C.L."/>
            <person name="Miller P.J."/>
            <person name="Scott M.A."/>
            <person name="Spackman E."/>
            <person name="Goraichik I."/>
            <person name="Dimitrov K.M."/>
            <person name="Suarez D.L."/>
            <person name="Swayne D.E."/>
        </authorList>
    </citation>
    <scope>NUCLEOTIDE SEQUENCE [LARGE SCALE GENOMIC DNA]</scope>
    <source>
        <strain evidence="1 2">CECT 7450</strain>
    </source>
</reference>
<dbReference type="Pfam" id="PF06224">
    <property type="entry name" value="AlkZ-like"/>
    <property type="match status" value="1"/>
</dbReference>
<organism evidence="1 2">
    <name type="scientific">Roseovarius albus</name>
    <dbReference type="NCBI Taxonomy" id="1247867"/>
    <lineage>
        <taxon>Bacteria</taxon>
        <taxon>Pseudomonadati</taxon>
        <taxon>Pseudomonadota</taxon>
        <taxon>Alphaproteobacteria</taxon>
        <taxon>Rhodobacterales</taxon>
        <taxon>Roseobacteraceae</taxon>
        <taxon>Roseovarius</taxon>
    </lineage>
</organism>
<dbReference type="InterPro" id="IPR009351">
    <property type="entry name" value="AlkZ-like"/>
</dbReference>
<keyword evidence="2" id="KW-1185">Reference proteome</keyword>
<evidence type="ECO:0000313" key="1">
    <source>
        <dbReference type="EMBL" id="SLN24517.1"/>
    </source>
</evidence>
<proteinExistence type="predicted"/>
<dbReference type="Proteomes" id="UP000193061">
    <property type="component" value="Unassembled WGS sequence"/>
</dbReference>